<dbReference type="Pfam" id="PF00440">
    <property type="entry name" value="TetR_N"/>
    <property type="match status" value="1"/>
</dbReference>
<evidence type="ECO:0000256" key="2">
    <source>
        <dbReference type="ARBA" id="ARBA00023125"/>
    </source>
</evidence>
<dbReference type="InterPro" id="IPR001647">
    <property type="entry name" value="HTH_TetR"/>
</dbReference>
<dbReference type="GO" id="GO:0000976">
    <property type="term" value="F:transcription cis-regulatory region binding"/>
    <property type="evidence" value="ECO:0007669"/>
    <property type="project" value="TreeGrafter"/>
</dbReference>
<dbReference type="InterPro" id="IPR050109">
    <property type="entry name" value="HTH-type_TetR-like_transc_reg"/>
</dbReference>
<dbReference type="RefSeq" id="WP_167165075.1">
    <property type="nucleotide sequence ID" value="NZ_JAANOW010000005.1"/>
</dbReference>
<dbReference type="GO" id="GO:0003700">
    <property type="term" value="F:DNA-binding transcription factor activity"/>
    <property type="evidence" value="ECO:0007669"/>
    <property type="project" value="TreeGrafter"/>
</dbReference>
<dbReference type="InterPro" id="IPR009057">
    <property type="entry name" value="Homeodomain-like_sf"/>
</dbReference>
<evidence type="ECO:0000256" key="4">
    <source>
        <dbReference type="PROSITE-ProRule" id="PRU00335"/>
    </source>
</evidence>
<feature type="DNA-binding region" description="H-T-H motif" evidence="4">
    <location>
        <begin position="29"/>
        <end position="48"/>
    </location>
</feature>
<keyword evidence="2 4" id="KW-0238">DNA-binding</keyword>
<dbReference type="AlphaFoldDB" id="A0A7X5ZGF4"/>
<reference evidence="6 7" key="1">
    <citation type="submission" date="2020-03" db="EMBL/GenBank/DDBJ databases">
        <title>Sequencing the genomes of 1000 actinobacteria strains.</title>
        <authorList>
            <person name="Klenk H.-P."/>
        </authorList>
    </citation>
    <scope>NUCLEOTIDE SEQUENCE [LARGE SCALE GENOMIC DNA]</scope>
    <source>
        <strain evidence="6 7">DSM 44556</strain>
    </source>
</reference>
<keyword evidence="7" id="KW-1185">Reference proteome</keyword>
<dbReference type="SUPFAM" id="SSF46689">
    <property type="entry name" value="Homeodomain-like"/>
    <property type="match status" value="1"/>
</dbReference>
<comment type="caution">
    <text evidence="6">The sequence shown here is derived from an EMBL/GenBank/DDBJ whole genome shotgun (WGS) entry which is preliminary data.</text>
</comment>
<organism evidence="6 7">
    <name type="scientific">Mycolicibacterium fluoranthenivorans</name>
    <dbReference type="NCBI Taxonomy" id="258505"/>
    <lineage>
        <taxon>Bacteria</taxon>
        <taxon>Bacillati</taxon>
        <taxon>Actinomycetota</taxon>
        <taxon>Actinomycetes</taxon>
        <taxon>Mycobacteriales</taxon>
        <taxon>Mycobacteriaceae</taxon>
        <taxon>Mycolicibacterium</taxon>
    </lineage>
</organism>
<evidence type="ECO:0000313" key="7">
    <source>
        <dbReference type="Proteomes" id="UP000547444"/>
    </source>
</evidence>
<keyword evidence="1" id="KW-0805">Transcription regulation</keyword>
<name>A0A7X5ZGF4_9MYCO</name>
<keyword evidence="3" id="KW-0804">Transcription</keyword>
<sequence length="199" mass="21959">MARPNQTSRTRRDLLRAAARLMKAGHKFTLEDVAADAMVSRATAYRYFSSVEALMVEAPLDGVTPSPADLFETVASTDPVERLLLVDTALHDMIADNEPALRLMLSQTVQRACDDHHDDQEIPVRQNRRTALIEAALEPARGEFTPAALSTLAKSLSLIIGTESMVVTKDVLRLDASDARQVRHWAIRALVDSARRTEA</sequence>
<feature type="domain" description="HTH tetR-type" evidence="5">
    <location>
        <begin position="8"/>
        <end position="66"/>
    </location>
</feature>
<dbReference type="PROSITE" id="PS50977">
    <property type="entry name" value="HTH_TETR_2"/>
    <property type="match status" value="1"/>
</dbReference>
<gene>
    <name evidence="6" type="ORF">FHU31_006232</name>
</gene>
<evidence type="ECO:0000256" key="1">
    <source>
        <dbReference type="ARBA" id="ARBA00023015"/>
    </source>
</evidence>
<dbReference type="Proteomes" id="UP000547444">
    <property type="component" value="Unassembled WGS sequence"/>
</dbReference>
<protein>
    <submittedName>
        <fullName evidence="6">AcrR family transcriptional regulator</fullName>
    </submittedName>
</protein>
<dbReference type="PANTHER" id="PTHR30055">
    <property type="entry name" value="HTH-TYPE TRANSCRIPTIONAL REGULATOR RUTR"/>
    <property type="match status" value="1"/>
</dbReference>
<evidence type="ECO:0000256" key="3">
    <source>
        <dbReference type="ARBA" id="ARBA00023163"/>
    </source>
</evidence>
<evidence type="ECO:0000313" key="6">
    <source>
        <dbReference type="EMBL" id="NIH99208.1"/>
    </source>
</evidence>
<proteinExistence type="predicted"/>
<evidence type="ECO:0000259" key="5">
    <source>
        <dbReference type="PROSITE" id="PS50977"/>
    </source>
</evidence>
<dbReference type="EMBL" id="JAANOW010000005">
    <property type="protein sequence ID" value="NIH99208.1"/>
    <property type="molecule type" value="Genomic_DNA"/>
</dbReference>
<dbReference type="Gene3D" id="1.10.357.10">
    <property type="entry name" value="Tetracycline Repressor, domain 2"/>
    <property type="match status" value="1"/>
</dbReference>
<accession>A0A7X5ZGF4</accession>
<dbReference type="PANTHER" id="PTHR30055:SF234">
    <property type="entry name" value="HTH-TYPE TRANSCRIPTIONAL REGULATOR BETI"/>
    <property type="match status" value="1"/>
</dbReference>